<evidence type="ECO:0000256" key="9">
    <source>
        <dbReference type="SAM" id="MobiDB-lite"/>
    </source>
</evidence>
<dbReference type="PANTHER" id="PTHR31238">
    <property type="entry name" value="GERMIN-LIKE PROTEIN SUBFAMILY 3 MEMBER 3"/>
    <property type="match status" value="1"/>
</dbReference>
<evidence type="ECO:0000256" key="8">
    <source>
        <dbReference type="ARBA" id="ARBA00023211"/>
    </source>
</evidence>
<proteinExistence type="inferred from homology"/>
<dbReference type="EMBL" id="JAGKQM010000001">
    <property type="protein sequence ID" value="KAH0943952.1"/>
    <property type="molecule type" value="Genomic_DNA"/>
</dbReference>
<feature type="signal peptide" evidence="10">
    <location>
        <begin position="1"/>
        <end position="24"/>
    </location>
</feature>
<name>A0ABQ8EQH5_BRANA</name>
<dbReference type="SUPFAM" id="SSF51182">
    <property type="entry name" value="RmlC-like cupins"/>
    <property type="match status" value="1"/>
</dbReference>
<dbReference type="InterPro" id="IPR014710">
    <property type="entry name" value="RmlC-like_jellyroll"/>
</dbReference>
<keyword evidence="6 10" id="KW-0732">Signal</keyword>
<evidence type="ECO:0000313" key="12">
    <source>
        <dbReference type="EMBL" id="KAH0943952.1"/>
    </source>
</evidence>
<dbReference type="InterPro" id="IPR001929">
    <property type="entry name" value="Germin"/>
</dbReference>
<sequence length="559" mass="61333">MEANTMFLTKALLLVCFKVCFTLASDPDPIQDFCIPKPITSPHHHPFSTNLPCKNSSELTTEDFIFSGFKTPGNFSDTGLATVPVNPTTFPGLNTLGLSFVRADLKPGAINPPHYHPRATEVAHVVKGRVYSGFVDSNNKVYAKVMEEGEMMVYPKGLVHFQMNVGDVTATILGGLNSQSPGIQKIPSVVFGSGINEELLVKAFGLSLEQIGTLKKRFNPILDITFLRIHYPDMDQPRQISPASQPPETPSQASKPAVVWRLAFHLPQFRAPLSLRLLFSRDLLGSNTAGRVVEQSGYQKLHPIQVSRSLMRPSSIGSPGVQSNGAAQQSLHATNQPWLSCSAQGKQPLAPPSYRPLVNKTSMQPISHVPQQHLSTSPATSQPQQQHQSEGQLQQKPLPHPHQPARVQGPVSQKGTSPAMLTQPPVSQPGNQAKTVSSENEVSDNRILGKRNIHELLQQIDPSENWIQRLKPPLPILRKTFWKRNWNIRPPGFSSDEIKAFRKPLTTDIHKERLAAIKKSVTVMEAGNARNPYGHGMANARGGQAKTPANPLGSTTFNH</sequence>
<evidence type="ECO:0000256" key="6">
    <source>
        <dbReference type="ARBA" id="ARBA00022729"/>
    </source>
</evidence>
<comment type="caution">
    <text evidence="12">The sequence shown here is derived from an EMBL/GenBank/DDBJ whole genome shotgun (WGS) entry which is preliminary data.</text>
</comment>
<feature type="region of interest" description="Disordered" evidence="9">
    <location>
        <begin position="370"/>
        <end position="443"/>
    </location>
</feature>
<dbReference type="Pfam" id="PF00190">
    <property type="entry name" value="Cupin_1"/>
    <property type="match status" value="1"/>
</dbReference>
<dbReference type="InterPro" id="IPR011051">
    <property type="entry name" value="RmlC_Cupin_sf"/>
</dbReference>
<evidence type="ECO:0000256" key="7">
    <source>
        <dbReference type="ARBA" id="ARBA00023180"/>
    </source>
</evidence>
<keyword evidence="7" id="KW-0325">Glycoprotein</keyword>
<keyword evidence="8" id="KW-0464">Manganese</keyword>
<feature type="chain" id="PRO_5045595466" description="Cupin type-1 domain-containing protein" evidence="10">
    <location>
        <begin position="25"/>
        <end position="559"/>
    </location>
</feature>
<feature type="compositionally biased region" description="Polar residues" evidence="9">
    <location>
        <begin position="410"/>
        <end position="440"/>
    </location>
</feature>
<evidence type="ECO:0000256" key="4">
    <source>
        <dbReference type="ARBA" id="ARBA00022525"/>
    </source>
</evidence>
<evidence type="ECO:0000259" key="11">
    <source>
        <dbReference type="SMART" id="SM00835"/>
    </source>
</evidence>
<dbReference type="CDD" id="cd02241">
    <property type="entry name" value="cupin_OxOx"/>
    <property type="match status" value="1"/>
</dbReference>
<feature type="domain" description="Cupin type-1" evidence="11">
    <location>
        <begin position="67"/>
        <end position="212"/>
    </location>
</feature>
<feature type="region of interest" description="Disordered" evidence="9">
    <location>
        <begin position="311"/>
        <end position="331"/>
    </location>
</feature>
<protein>
    <recommendedName>
        <fullName evidence="11">Cupin type-1 domain-containing protein</fullName>
    </recommendedName>
</protein>
<dbReference type="InterPro" id="IPR006045">
    <property type="entry name" value="Cupin_1"/>
</dbReference>
<comment type="subcellular location">
    <subcellularLocation>
        <location evidence="1">Secreted</location>
        <location evidence="1">Extracellular space</location>
        <location evidence="1">Apoplast</location>
    </subcellularLocation>
</comment>
<evidence type="ECO:0000256" key="10">
    <source>
        <dbReference type="SAM" id="SignalP"/>
    </source>
</evidence>
<gene>
    <name evidence="12" type="ORF">HID58_003589</name>
</gene>
<reference evidence="12 13" key="1">
    <citation type="submission" date="2021-05" db="EMBL/GenBank/DDBJ databases">
        <title>Genome Assembly of Synthetic Allotetraploid Brassica napus Reveals Homoeologous Exchanges between Subgenomes.</title>
        <authorList>
            <person name="Davis J.T."/>
        </authorList>
    </citation>
    <scope>NUCLEOTIDE SEQUENCE [LARGE SCALE GENOMIC DNA]</scope>
    <source>
        <strain evidence="13">cv. Da-Ae</strain>
        <tissue evidence="12">Seedling</tissue>
    </source>
</reference>
<accession>A0ABQ8EQH5</accession>
<evidence type="ECO:0000256" key="2">
    <source>
        <dbReference type="ARBA" id="ARBA00007456"/>
    </source>
</evidence>
<dbReference type="SMART" id="SM00835">
    <property type="entry name" value="Cupin_1"/>
    <property type="match status" value="1"/>
</dbReference>
<feature type="compositionally biased region" description="Polar residues" evidence="9">
    <location>
        <begin position="315"/>
        <end position="331"/>
    </location>
</feature>
<keyword evidence="13" id="KW-1185">Reference proteome</keyword>
<keyword evidence="3" id="KW-0052">Apoplast</keyword>
<dbReference type="Gene3D" id="2.60.120.10">
    <property type="entry name" value="Jelly Rolls"/>
    <property type="match status" value="1"/>
</dbReference>
<keyword evidence="5" id="KW-0479">Metal-binding</keyword>
<evidence type="ECO:0000256" key="5">
    <source>
        <dbReference type="ARBA" id="ARBA00022723"/>
    </source>
</evidence>
<dbReference type="PRINTS" id="PR00325">
    <property type="entry name" value="GERMIN"/>
</dbReference>
<organism evidence="12 13">
    <name type="scientific">Brassica napus</name>
    <name type="common">Rape</name>
    <dbReference type="NCBI Taxonomy" id="3708"/>
    <lineage>
        <taxon>Eukaryota</taxon>
        <taxon>Viridiplantae</taxon>
        <taxon>Streptophyta</taxon>
        <taxon>Embryophyta</taxon>
        <taxon>Tracheophyta</taxon>
        <taxon>Spermatophyta</taxon>
        <taxon>Magnoliopsida</taxon>
        <taxon>eudicotyledons</taxon>
        <taxon>Gunneridae</taxon>
        <taxon>Pentapetalae</taxon>
        <taxon>rosids</taxon>
        <taxon>malvids</taxon>
        <taxon>Brassicales</taxon>
        <taxon>Brassicaceae</taxon>
        <taxon>Brassiceae</taxon>
        <taxon>Brassica</taxon>
    </lineage>
</organism>
<feature type="compositionally biased region" description="Polar residues" evidence="9">
    <location>
        <begin position="370"/>
        <end position="381"/>
    </location>
</feature>
<feature type="region of interest" description="Disordered" evidence="9">
    <location>
        <begin position="540"/>
        <end position="559"/>
    </location>
</feature>
<keyword evidence="4" id="KW-0964">Secreted</keyword>
<comment type="similarity">
    <text evidence="2">Belongs to the germin family.</text>
</comment>
<evidence type="ECO:0000256" key="3">
    <source>
        <dbReference type="ARBA" id="ARBA00022523"/>
    </source>
</evidence>
<evidence type="ECO:0000256" key="1">
    <source>
        <dbReference type="ARBA" id="ARBA00004271"/>
    </source>
</evidence>
<feature type="compositionally biased region" description="Low complexity" evidence="9">
    <location>
        <begin position="382"/>
        <end position="397"/>
    </location>
</feature>
<dbReference type="Proteomes" id="UP000824890">
    <property type="component" value="Unassembled WGS sequence"/>
</dbReference>
<evidence type="ECO:0000313" key="13">
    <source>
        <dbReference type="Proteomes" id="UP000824890"/>
    </source>
</evidence>